<dbReference type="PANTHER" id="PTHR30606:SF10">
    <property type="entry name" value="PHOSPHATIDYLINOSITOL MANNOSIDE ACYLTRANSFERASE"/>
    <property type="match status" value="1"/>
</dbReference>
<dbReference type="CDD" id="cd07984">
    <property type="entry name" value="LPLAT_LABLAT-like"/>
    <property type="match status" value="1"/>
</dbReference>
<dbReference type="AlphaFoldDB" id="A0A2Z4Y2N2"/>
<dbReference type="GO" id="GO:0009247">
    <property type="term" value="P:glycolipid biosynthetic process"/>
    <property type="evidence" value="ECO:0007669"/>
    <property type="project" value="UniProtKB-ARBA"/>
</dbReference>
<evidence type="ECO:0000256" key="4">
    <source>
        <dbReference type="ARBA" id="ARBA00022679"/>
    </source>
</evidence>
<keyword evidence="4 7" id="KW-0808">Transferase</keyword>
<evidence type="ECO:0000256" key="3">
    <source>
        <dbReference type="ARBA" id="ARBA00022519"/>
    </source>
</evidence>
<protein>
    <submittedName>
        <fullName evidence="7">Lipid A biosynthesis lauroyl acyltransferase</fullName>
    </submittedName>
</protein>
<keyword evidence="3" id="KW-0997">Cell inner membrane</keyword>
<dbReference type="Proteomes" id="UP000262583">
    <property type="component" value="Chromosome"/>
</dbReference>
<evidence type="ECO:0000313" key="7">
    <source>
        <dbReference type="EMBL" id="AXA35219.1"/>
    </source>
</evidence>
<evidence type="ECO:0000313" key="8">
    <source>
        <dbReference type="Proteomes" id="UP000262583"/>
    </source>
</evidence>
<evidence type="ECO:0000256" key="1">
    <source>
        <dbReference type="ARBA" id="ARBA00004533"/>
    </source>
</evidence>
<keyword evidence="2" id="KW-1003">Cell membrane</keyword>
<keyword evidence="6 7" id="KW-0012">Acyltransferase</keyword>
<sequence length="314" mass="35862">MSRSKAPKQERIQWRHRLEFWAWRGAEWLALRLSRRALVRLADLCGLLLYEVLRARRRVTEENLQRAFGDSFPPTKLRAIARRAYQNAVLTFFECLQSRYYGPLSLCLFKNGQGLEYLEKARGSAAVFVTAHSGNWELFGQAVQAMGFECDAVMKPLHNPLINAYVVAQRQAGGVRLIPTSGALKGIVTALRAGRHPVFLADQDARRDGIFVRFLGHPASTALGPAYFAYKFRVPIYAGFCVRNEDPERTLSFVIMPPIEPDCSAPEEVELRRLTEAHVRALEQVVRAYPESYFWLHRRWKTKPKAEDLAADQE</sequence>
<dbReference type="Pfam" id="PF03279">
    <property type="entry name" value="Lip_A_acyltrans"/>
    <property type="match status" value="1"/>
</dbReference>
<evidence type="ECO:0000256" key="5">
    <source>
        <dbReference type="ARBA" id="ARBA00023136"/>
    </source>
</evidence>
<dbReference type="GO" id="GO:0016746">
    <property type="term" value="F:acyltransferase activity"/>
    <property type="evidence" value="ECO:0007669"/>
    <property type="project" value="UniProtKB-KW"/>
</dbReference>
<evidence type="ECO:0000256" key="2">
    <source>
        <dbReference type="ARBA" id="ARBA00022475"/>
    </source>
</evidence>
<dbReference type="EMBL" id="CP030759">
    <property type="protein sequence ID" value="AXA35219.1"/>
    <property type="molecule type" value="Genomic_DNA"/>
</dbReference>
<comment type="subcellular location">
    <subcellularLocation>
        <location evidence="1">Cell inner membrane</location>
    </subcellularLocation>
</comment>
<reference evidence="7 8" key="1">
    <citation type="submission" date="2018-05" db="EMBL/GenBank/DDBJ databases">
        <title>A metagenomic window into the 2 km-deep terrestrial subsurface aquifer revealed taxonomically and functionally diverse microbial community comprising novel uncultured bacterial lineages.</title>
        <authorList>
            <person name="Kadnikov V.V."/>
            <person name="Mardanov A.V."/>
            <person name="Beletsky A.V."/>
            <person name="Banks D."/>
            <person name="Pimenov N.V."/>
            <person name="Frank Y.A."/>
            <person name="Karnachuk O.V."/>
            <person name="Ravin N.V."/>
        </authorList>
    </citation>
    <scope>NUCLEOTIDE SEQUENCE [LARGE SCALE GENOMIC DNA]</scope>
    <source>
        <strain evidence="7">BY</strain>
    </source>
</reference>
<keyword evidence="5" id="KW-0472">Membrane</keyword>
<name>A0A2Z4Y2N2_SUMC1</name>
<organism evidence="7 8">
    <name type="scientific">Sumerlaea chitinivorans</name>
    <dbReference type="NCBI Taxonomy" id="2250252"/>
    <lineage>
        <taxon>Bacteria</taxon>
        <taxon>Candidatus Sumerlaeota</taxon>
        <taxon>Candidatus Sumerlaeia</taxon>
        <taxon>Candidatus Sumerlaeales</taxon>
        <taxon>Candidatus Sumerlaeaceae</taxon>
        <taxon>Candidatus Sumerlaea</taxon>
    </lineage>
</organism>
<dbReference type="GO" id="GO:0005886">
    <property type="term" value="C:plasma membrane"/>
    <property type="evidence" value="ECO:0007669"/>
    <property type="project" value="UniProtKB-SubCell"/>
</dbReference>
<accession>A0A2Z4Y2N2</accession>
<gene>
    <name evidence="7" type="ORF">BRCON_0442</name>
</gene>
<proteinExistence type="predicted"/>
<dbReference type="PANTHER" id="PTHR30606">
    <property type="entry name" value="LIPID A BIOSYNTHESIS LAUROYL ACYLTRANSFERASE"/>
    <property type="match status" value="1"/>
</dbReference>
<dbReference type="InterPro" id="IPR004960">
    <property type="entry name" value="LipA_acyltrans"/>
</dbReference>
<dbReference type="KEGG" id="schv:BRCON_0442"/>
<evidence type="ECO:0000256" key="6">
    <source>
        <dbReference type="ARBA" id="ARBA00023315"/>
    </source>
</evidence>